<dbReference type="PANTHER" id="PTHR48435">
    <property type="entry name" value="POLYPROTEIN"/>
    <property type="match status" value="1"/>
</dbReference>
<feature type="region of interest" description="Disordered" evidence="2">
    <location>
        <begin position="244"/>
        <end position="391"/>
    </location>
</feature>
<feature type="coiled-coil region" evidence="1">
    <location>
        <begin position="983"/>
        <end position="1010"/>
    </location>
</feature>
<dbReference type="InterPro" id="IPR028919">
    <property type="entry name" value="Viral_movement"/>
</dbReference>
<feature type="region of interest" description="Disordered" evidence="2">
    <location>
        <begin position="1011"/>
        <end position="1031"/>
    </location>
</feature>
<feature type="region of interest" description="Disordered" evidence="2">
    <location>
        <begin position="828"/>
        <end position="882"/>
    </location>
</feature>
<feature type="region of interest" description="Disordered" evidence="2">
    <location>
        <begin position="44"/>
        <end position="101"/>
    </location>
</feature>
<dbReference type="Proteomes" id="UP000501690">
    <property type="component" value="Linkage Group LG2"/>
</dbReference>
<proteinExistence type="predicted"/>
<feature type="compositionally biased region" description="Polar residues" evidence="2">
    <location>
        <begin position="294"/>
        <end position="304"/>
    </location>
</feature>
<dbReference type="InterPro" id="IPR053098">
    <property type="entry name" value="Petuviruses_polyprotein"/>
</dbReference>
<feature type="compositionally biased region" description="Basic and acidic residues" evidence="2">
    <location>
        <begin position="1020"/>
        <end position="1031"/>
    </location>
</feature>
<keyword evidence="1" id="KW-0175">Coiled coil</keyword>
<feature type="coiled-coil region" evidence="1">
    <location>
        <begin position="193"/>
        <end position="220"/>
    </location>
</feature>
<sequence>MMIEPYTKEGKIPIWGVEPDGNPVFTNRINGHFIWDADPEMCESDCDCEEDSENSSDSDDEPEPPSSGRDFCRPPPPPPKKPDKGGRPWVGLHQQQEPEPFWKEKRCAEILREYDNFATSPAIPCMMFTETNYDHQFPPLERRVDPVLNITTKPTISPTEIGPEGRPKPLSQAEEDISRLEKQWKETTFGPASDAKEKEIRTLKAQIHDLDQIIAQKERHLCSFPDPYSFLTAPKLFTPSPFYGPSSKSQTTTSWTLPTATAYRTRKQPEVSTKKEEIADTSPPKSDRGKEVFQDSQDPYSQFTIEPLGIHQEDNTLDNTSENHTSGEDQTDSECSSASTDADPAEISRILMANTSSPTRQEPIYESPDEETESSFNRREPAKPTSGPWFSLDDAPPHLWRDRLIEFGAWLDTQLVKQTDTYKSGWSDVSAYVIRILSVLKSGKRTSTVTDIPILCEPVHGWEISWDQIHLNHPLVFVKGSSDAPWELEGISLDGMRGSSCGTLSEDLSRGSLIIRTVNHDNGCQASKVLMAMGTGCWTVLHQMAQRLDAQISETSTPLISPYNIFRRRRHSLRSITQLITSRRPPEKEYVQSSRLEQCTLVSTQQERVTLLDSSYIQYSNAVIGTVLTTLHAGSVVLTLFPNYNVSLRDSTLSHRLRVQVQLTGAEQVPEALSATLHHQMIYRLQNHAVNLALPTSNDGALFVITDQQEENPSIIHVPRNIFRQELVQMIPVEWVTNYEKLHINKKPIQSTEATFRRSVDGRVVTVFKKLEDEPSSSSSIFQSMMIEPYTKEGKIPIWGVEPDGNPIFTDRINGHFIWDADPEMCESDCDCEEDSENSSDSDDEPEPPSSGRDFCRRRPPPPPKKPDKGGRPWVGLHQQQEPEPFWKEKRCAEILREYDNFATSPAIPCMMFTETNYDHQFPPLERRVDPVLNITTKPTISPTEIGPEGRPKPLSQAEEVLNWQTENAKAQNSILRCIDAKIERLSTHADQSNDRLQHLSDKMQKLLQTTLSGHFSPRKTVEGDHLRTSL</sequence>
<organism evidence="3 4">
    <name type="scientific">Vigna unguiculata</name>
    <name type="common">Cowpea</name>
    <dbReference type="NCBI Taxonomy" id="3917"/>
    <lineage>
        <taxon>Eukaryota</taxon>
        <taxon>Viridiplantae</taxon>
        <taxon>Streptophyta</taxon>
        <taxon>Embryophyta</taxon>
        <taxon>Tracheophyta</taxon>
        <taxon>Spermatophyta</taxon>
        <taxon>Magnoliopsida</taxon>
        <taxon>eudicotyledons</taxon>
        <taxon>Gunneridae</taxon>
        <taxon>Pentapetalae</taxon>
        <taxon>rosids</taxon>
        <taxon>fabids</taxon>
        <taxon>Fabales</taxon>
        <taxon>Fabaceae</taxon>
        <taxon>Papilionoideae</taxon>
        <taxon>50 kb inversion clade</taxon>
        <taxon>NPAAA clade</taxon>
        <taxon>indigoferoid/millettioid clade</taxon>
        <taxon>Phaseoleae</taxon>
        <taxon>Vigna</taxon>
    </lineage>
</organism>
<dbReference type="AlphaFoldDB" id="A0A4D6L6G4"/>
<accession>A0A4D6L6G4</accession>
<feature type="compositionally biased region" description="Acidic residues" evidence="2">
    <location>
        <begin position="44"/>
        <end position="63"/>
    </location>
</feature>
<reference evidence="3 4" key="1">
    <citation type="submission" date="2019-04" db="EMBL/GenBank/DDBJ databases">
        <title>An improved genome assembly and genetic linkage map for asparagus bean, Vigna unguiculata ssp. sesquipedialis.</title>
        <authorList>
            <person name="Xia Q."/>
            <person name="Zhang R."/>
            <person name="Dong Y."/>
        </authorList>
    </citation>
    <scope>NUCLEOTIDE SEQUENCE [LARGE SCALE GENOMIC DNA]</scope>
    <source>
        <tissue evidence="3">Leaf</tissue>
    </source>
</reference>
<evidence type="ECO:0000313" key="3">
    <source>
        <dbReference type="EMBL" id="QCD84109.1"/>
    </source>
</evidence>
<gene>
    <name evidence="3" type="ORF">DEO72_LG2g4459</name>
</gene>
<name>A0A4D6L6G4_VIGUN</name>
<feature type="compositionally biased region" description="Basic and acidic residues" evidence="2">
    <location>
        <begin position="267"/>
        <end position="278"/>
    </location>
</feature>
<evidence type="ECO:0000313" key="4">
    <source>
        <dbReference type="Proteomes" id="UP000501690"/>
    </source>
</evidence>
<dbReference type="Pfam" id="PF01107">
    <property type="entry name" value="MP"/>
    <property type="match status" value="1"/>
</dbReference>
<evidence type="ECO:0000256" key="1">
    <source>
        <dbReference type="SAM" id="Coils"/>
    </source>
</evidence>
<feature type="compositionally biased region" description="Acidic residues" evidence="2">
    <location>
        <begin position="828"/>
        <end position="847"/>
    </location>
</feature>
<dbReference type="PANTHER" id="PTHR48435:SF1">
    <property type="entry name" value="POLYPROTEIN"/>
    <property type="match status" value="1"/>
</dbReference>
<keyword evidence="4" id="KW-1185">Reference proteome</keyword>
<evidence type="ECO:0000256" key="2">
    <source>
        <dbReference type="SAM" id="MobiDB-lite"/>
    </source>
</evidence>
<protein>
    <submittedName>
        <fullName evidence="3">Viral movement protein</fullName>
    </submittedName>
</protein>
<dbReference type="EMBL" id="CP039346">
    <property type="protein sequence ID" value="QCD84109.1"/>
    <property type="molecule type" value="Genomic_DNA"/>
</dbReference>
<feature type="compositionally biased region" description="Low complexity" evidence="2">
    <location>
        <begin position="251"/>
        <end position="261"/>
    </location>
</feature>